<dbReference type="AlphaFoldDB" id="A0A4Y2QZC9"/>
<dbReference type="SUPFAM" id="SSF56672">
    <property type="entry name" value="DNA/RNA polymerases"/>
    <property type="match status" value="1"/>
</dbReference>
<keyword evidence="2" id="KW-0808">Transferase</keyword>
<dbReference type="InterPro" id="IPR005135">
    <property type="entry name" value="Endo/exonuclease/phosphatase"/>
</dbReference>
<dbReference type="Pfam" id="PF00078">
    <property type="entry name" value="RVT_1"/>
    <property type="match status" value="1"/>
</dbReference>
<dbReference type="GO" id="GO:0003964">
    <property type="term" value="F:RNA-directed DNA polymerase activity"/>
    <property type="evidence" value="ECO:0007669"/>
    <property type="project" value="UniProtKB-KW"/>
</dbReference>
<dbReference type="EMBL" id="BGPR01015293">
    <property type="protein sequence ID" value="GBN68681.1"/>
    <property type="molecule type" value="Genomic_DNA"/>
</dbReference>
<dbReference type="PANTHER" id="PTHR36688">
    <property type="entry name" value="ENDO/EXONUCLEASE/PHOSPHATASE DOMAIN-CONTAINING PROTEIN"/>
    <property type="match status" value="1"/>
</dbReference>
<keyword evidence="3" id="KW-1185">Reference proteome</keyword>
<accession>A0A4Y2QZC9</accession>
<dbReference type="PANTHER" id="PTHR36688:SF2">
    <property type="entry name" value="ENDONUCLEASE_EXONUCLEASE_PHOSPHATASE DOMAIN-CONTAINING PROTEIN"/>
    <property type="match status" value="1"/>
</dbReference>
<name>A0A4Y2QZC9_ARAVE</name>
<dbReference type="SUPFAM" id="SSF56219">
    <property type="entry name" value="DNase I-like"/>
    <property type="match status" value="1"/>
</dbReference>
<evidence type="ECO:0000313" key="2">
    <source>
        <dbReference type="EMBL" id="GBN68681.1"/>
    </source>
</evidence>
<reference evidence="2 3" key="1">
    <citation type="journal article" date="2019" name="Sci. Rep.">
        <title>Orb-weaving spider Araneus ventricosus genome elucidates the spidroin gene catalogue.</title>
        <authorList>
            <person name="Kono N."/>
            <person name="Nakamura H."/>
            <person name="Ohtoshi R."/>
            <person name="Moran D.A.P."/>
            <person name="Shinohara A."/>
            <person name="Yoshida Y."/>
            <person name="Fujiwara M."/>
            <person name="Mori M."/>
            <person name="Tomita M."/>
            <person name="Arakawa K."/>
        </authorList>
    </citation>
    <scope>NUCLEOTIDE SEQUENCE [LARGE SCALE GENOMIC DNA]</scope>
</reference>
<dbReference type="CDD" id="cd01650">
    <property type="entry name" value="RT_nLTR_like"/>
    <property type="match status" value="1"/>
</dbReference>
<dbReference type="InterPro" id="IPR043502">
    <property type="entry name" value="DNA/RNA_pol_sf"/>
</dbReference>
<dbReference type="InterPro" id="IPR000477">
    <property type="entry name" value="RT_dom"/>
</dbReference>
<keyword evidence="2" id="KW-0548">Nucleotidyltransferase</keyword>
<comment type="caution">
    <text evidence="2">The sequence shown here is derived from an EMBL/GenBank/DDBJ whole genome shotgun (WGS) entry which is preliminary data.</text>
</comment>
<dbReference type="OrthoDB" id="419189at2759"/>
<evidence type="ECO:0000313" key="3">
    <source>
        <dbReference type="Proteomes" id="UP000499080"/>
    </source>
</evidence>
<dbReference type="InterPro" id="IPR052560">
    <property type="entry name" value="RdDP_mobile_element"/>
</dbReference>
<gene>
    <name evidence="2" type="primary">pol_1250</name>
    <name evidence="2" type="ORF">AVEN_182487_1</name>
</gene>
<dbReference type="Gene3D" id="3.60.10.10">
    <property type="entry name" value="Endonuclease/exonuclease/phosphatase"/>
    <property type="match status" value="1"/>
</dbReference>
<organism evidence="2 3">
    <name type="scientific">Araneus ventricosus</name>
    <name type="common">Orbweaver spider</name>
    <name type="synonym">Epeira ventricosa</name>
    <dbReference type="NCBI Taxonomy" id="182803"/>
    <lineage>
        <taxon>Eukaryota</taxon>
        <taxon>Metazoa</taxon>
        <taxon>Ecdysozoa</taxon>
        <taxon>Arthropoda</taxon>
        <taxon>Chelicerata</taxon>
        <taxon>Arachnida</taxon>
        <taxon>Araneae</taxon>
        <taxon>Araneomorphae</taxon>
        <taxon>Entelegynae</taxon>
        <taxon>Araneoidea</taxon>
        <taxon>Araneidae</taxon>
        <taxon>Araneus</taxon>
    </lineage>
</organism>
<sequence length="889" mass="102754">MCILVFVFAFGMRMVLSIKFMIFVPLLTRKNQIFFYFKKPKLRIASPHTSLTILSTVKTDHSPHSGGTGIFVKSNLNHVELFVPNLNYVSNTIVKISLANQPSIVIASIYVPCQVNSRFLDDLDKILNLNNSVIMCGDFNAHHTSWNCKRINATGKAIYKYAHCKNLEILAPPPTPTRYGPNSATTIDLALTKNFAYRYKIESIPDLASDHNPVILNFDFNIVPLIVKRQKVSTNWDNFKNHLNKNVKIIFPKILNSIDLENEVNKIMSDITNAYNNSSRPLKHHEELYLPPHLRELKTARNRSKKVWQRFRDPASKNLFNRAQARLRNAMSEFNQSMYISQNEQLNIYDGTLWRRTKRLKSKRSEIPQLKNPGTNLPSHTDLEKAEIIADHLESQFTPNDFGDPNTDRTVEKSIREFKNEIRTSKFKKVQPSEIICFMKHIKINKAPGIDSITNKMLKNLPLKIILKLTEIFNHMLKFRHFPNCWKTARVLPILKPGKDPTHPVSYRPISLLPTLSKLGEKLILNRYLTHATKLRLPTPQQFGFTPQLSTTHQLLRVVEHINEGKNSNLATAAIFLDIAKAFDKVWIDGLIHKLIAYKFPQYIIEIIQSYLTNRHFTVLVKNSDYTPRKLQAGVPQGGILAPIIFVLYMNDIPQVRNIMISLYADDTAILSQGKTPDKAIVPLQNYLKNLEAWLVRWKIKLNVDKTEAILFNKKNDDWPNVKVYGTPIEWKKEVKYLGVVLDKQLNFRAHTSLIKEKYNKAFRAQYSLICRNSSLNLNNKVLIYLAYLRPILTYASPIWACTARSNLRSIQVLENKTLRMIANARWYHRNIDIRNALNVPSLQQFIQKLAKIFYGKLPDINNPEIIKIPVYDHNDKQNRKRPRMTISL</sequence>
<dbReference type="Pfam" id="PF14529">
    <property type="entry name" value="Exo_endo_phos_2"/>
    <property type="match status" value="1"/>
</dbReference>
<protein>
    <submittedName>
        <fullName evidence="2">RNA-directed DNA polymerase from mobile element jockey</fullName>
    </submittedName>
</protein>
<keyword evidence="2" id="KW-0695">RNA-directed DNA polymerase</keyword>
<dbReference type="InterPro" id="IPR036691">
    <property type="entry name" value="Endo/exonu/phosph_ase_sf"/>
</dbReference>
<proteinExistence type="predicted"/>
<evidence type="ECO:0000259" key="1">
    <source>
        <dbReference type="PROSITE" id="PS50878"/>
    </source>
</evidence>
<dbReference type="PROSITE" id="PS50878">
    <property type="entry name" value="RT_POL"/>
    <property type="match status" value="1"/>
</dbReference>
<dbReference type="Proteomes" id="UP000499080">
    <property type="component" value="Unassembled WGS sequence"/>
</dbReference>
<feature type="domain" description="Reverse transcriptase" evidence="1">
    <location>
        <begin position="475"/>
        <end position="742"/>
    </location>
</feature>